<dbReference type="InterPro" id="IPR029058">
    <property type="entry name" value="AB_hydrolase_fold"/>
</dbReference>
<organism evidence="1 2">
    <name type="scientific">Actinocorallia aurantiaca</name>
    <dbReference type="NCBI Taxonomy" id="46204"/>
    <lineage>
        <taxon>Bacteria</taxon>
        <taxon>Bacillati</taxon>
        <taxon>Actinomycetota</taxon>
        <taxon>Actinomycetes</taxon>
        <taxon>Streptosporangiales</taxon>
        <taxon>Thermomonosporaceae</taxon>
        <taxon>Actinocorallia</taxon>
    </lineage>
</organism>
<keyword evidence="2" id="KW-1185">Reference proteome</keyword>
<dbReference type="EMBL" id="BAAATZ010000003">
    <property type="protein sequence ID" value="GAA2720786.1"/>
    <property type="molecule type" value="Genomic_DNA"/>
</dbReference>
<sequence>MSIKVLDEERLGDRLRKLTVRADAVGARELEIRVLLPRSWSARGSRLWPLLTLHHGGLDDSSSWVARTDVEELSRDAEMLIVMPDGGRAGGYADWRRGPQWQTFHVRDVFELMRERYAAADVRAVAGVSGGGYGALLGAASNPGTFRYAASFSGPCTIRSPLASVTLLAATGIAGRVNPFDMWGYPLVHDRFWRAGDPTHLAAGLRGTGLFLSCGLTGRPGPQDAPGTPWNAANLVEPIVRSTIAPFLRRLRVHRIPVTAHLYRDGTHDWPCWEREFHRVWPSLTHALAKP</sequence>
<comment type="caution">
    <text evidence="1">The sequence shown here is derived from an EMBL/GenBank/DDBJ whole genome shotgun (WGS) entry which is preliminary data.</text>
</comment>
<dbReference type="Pfam" id="PF00756">
    <property type="entry name" value="Esterase"/>
    <property type="match status" value="1"/>
</dbReference>
<accession>A0ABN3TY51</accession>
<dbReference type="GO" id="GO:0016787">
    <property type="term" value="F:hydrolase activity"/>
    <property type="evidence" value="ECO:0007669"/>
    <property type="project" value="UniProtKB-KW"/>
</dbReference>
<dbReference type="SUPFAM" id="SSF53474">
    <property type="entry name" value="alpha/beta-Hydrolases"/>
    <property type="match status" value="1"/>
</dbReference>
<gene>
    <name evidence="1" type="ORF">GCM10010439_09490</name>
</gene>
<protein>
    <submittedName>
        <fullName evidence="1">Alpha/beta hydrolase family protein</fullName>
    </submittedName>
</protein>
<dbReference type="InterPro" id="IPR000801">
    <property type="entry name" value="Esterase-like"/>
</dbReference>
<dbReference type="PANTHER" id="PTHR48098">
    <property type="entry name" value="ENTEROCHELIN ESTERASE-RELATED"/>
    <property type="match status" value="1"/>
</dbReference>
<dbReference type="Proteomes" id="UP001501842">
    <property type="component" value="Unassembled WGS sequence"/>
</dbReference>
<dbReference type="PANTHER" id="PTHR48098:SF1">
    <property type="entry name" value="DIACYLGLYCEROL ACYLTRANSFERASE_MYCOLYLTRANSFERASE AG85A"/>
    <property type="match status" value="1"/>
</dbReference>
<evidence type="ECO:0000313" key="1">
    <source>
        <dbReference type="EMBL" id="GAA2720786.1"/>
    </source>
</evidence>
<dbReference type="Gene3D" id="3.40.50.1820">
    <property type="entry name" value="alpha/beta hydrolase"/>
    <property type="match status" value="1"/>
</dbReference>
<dbReference type="RefSeq" id="WP_344448899.1">
    <property type="nucleotide sequence ID" value="NZ_BAAATZ010000003.1"/>
</dbReference>
<evidence type="ECO:0000313" key="2">
    <source>
        <dbReference type="Proteomes" id="UP001501842"/>
    </source>
</evidence>
<dbReference type="InterPro" id="IPR050583">
    <property type="entry name" value="Mycobacterial_A85_antigen"/>
</dbReference>
<keyword evidence="1" id="KW-0378">Hydrolase</keyword>
<name>A0ABN3TY51_9ACTN</name>
<proteinExistence type="predicted"/>
<reference evidence="1 2" key="1">
    <citation type="journal article" date="2019" name="Int. J. Syst. Evol. Microbiol.">
        <title>The Global Catalogue of Microorganisms (GCM) 10K type strain sequencing project: providing services to taxonomists for standard genome sequencing and annotation.</title>
        <authorList>
            <consortium name="The Broad Institute Genomics Platform"/>
            <consortium name="The Broad Institute Genome Sequencing Center for Infectious Disease"/>
            <person name="Wu L."/>
            <person name="Ma J."/>
        </authorList>
    </citation>
    <scope>NUCLEOTIDE SEQUENCE [LARGE SCALE GENOMIC DNA]</scope>
    <source>
        <strain evidence="1 2">JCM 8201</strain>
    </source>
</reference>